<comment type="cofactor">
    <cofactor evidence="1">
        <name>FMN</name>
        <dbReference type="ChEBI" id="CHEBI:58210"/>
    </cofactor>
</comment>
<dbReference type="EMBL" id="SRSD01000006">
    <property type="protein sequence ID" value="KAA0891370.1"/>
    <property type="molecule type" value="Genomic_DNA"/>
</dbReference>
<gene>
    <name evidence="4" type="ORF">ET418_11345</name>
</gene>
<evidence type="ECO:0000313" key="5">
    <source>
        <dbReference type="Proteomes" id="UP000324298"/>
    </source>
</evidence>
<dbReference type="PROSITE" id="PS50902">
    <property type="entry name" value="FLAVODOXIN_LIKE"/>
    <property type="match status" value="1"/>
</dbReference>
<dbReference type="Pfam" id="PF19583">
    <property type="entry name" value="ODP"/>
    <property type="match status" value="1"/>
</dbReference>
<dbReference type="OrthoDB" id="9800607at2"/>
<dbReference type="GO" id="GO:0046872">
    <property type="term" value="F:metal ion binding"/>
    <property type="evidence" value="ECO:0007669"/>
    <property type="project" value="InterPro"/>
</dbReference>
<dbReference type="PIRSF" id="PIRSF005243">
    <property type="entry name" value="ROO"/>
    <property type="match status" value="1"/>
</dbReference>
<dbReference type="PROSITE" id="PS00201">
    <property type="entry name" value="FLAVODOXIN"/>
    <property type="match status" value="1"/>
</dbReference>
<dbReference type="Gene3D" id="3.60.15.10">
    <property type="entry name" value="Ribonuclease Z/Hydroxyacylglutathione hydrolase-like"/>
    <property type="match status" value="1"/>
</dbReference>
<dbReference type="GO" id="GO:0010181">
    <property type="term" value="F:FMN binding"/>
    <property type="evidence" value="ECO:0007669"/>
    <property type="project" value="InterPro"/>
</dbReference>
<dbReference type="InterPro" id="IPR016440">
    <property type="entry name" value="Rubredoxin-O_OxRdtase"/>
</dbReference>
<reference evidence="4 5" key="1">
    <citation type="submission" date="2019-04" db="EMBL/GenBank/DDBJ databases">
        <title>Geobacter ruber sp. nov., ferric-reducing bacteria isolated from paddy soil.</title>
        <authorList>
            <person name="Xu Z."/>
            <person name="Masuda Y."/>
            <person name="Itoh H."/>
            <person name="Senoo K."/>
        </authorList>
    </citation>
    <scope>NUCLEOTIDE SEQUENCE [LARGE SCALE GENOMIC DNA]</scope>
    <source>
        <strain evidence="4 5">Red88</strain>
    </source>
</reference>
<comment type="similarity">
    <text evidence="2">In the N-terminal section; belongs to the zinc metallo-hydrolase group 3 family.</text>
</comment>
<proteinExistence type="inferred from homology"/>
<comment type="caution">
    <text evidence="4">The sequence shown here is derived from an EMBL/GenBank/DDBJ whole genome shotgun (WGS) entry which is preliminary data.</text>
</comment>
<evidence type="ECO:0000256" key="2">
    <source>
        <dbReference type="ARBA" id="ARBA00007121"/>
    </source>
</evidence>
<dbReference type="Pfam" id="PF00258">
    <property type="entry name" value="Flavodoxin_1"/>
    <property type="match status" value="1"/>
</dbReference>
<dbReference type="InterPro" id="IPR045761">
    <property type="entry name" value="ODP_dom"/>
</dbReference>
<dbReference type="InterPro" id="IPR029039">
    <property type="entry name" value="Flavoprotein-like_sf"/>
</dbReference>
<evidence type="ECO:0000256" key="1">
    <source>
        <dbReference type="ARBA" id="ARBA00001917"/>
    </source>
</evidence>
<sequence>MLGTVEIKPGLYWIGSEDPDLRIFDDLFPTEHGTTYNSYLLKGSEKIAIIDTVKGKRADEFMDKIKSLVDPKSIDYIIVNHAEPDHSGSVSYLLEHCPQATVVSTTAAKTFLGNLIHKPFASQVVKDGDTIDLGGRRLRFIMAPFLHWPDTMFTRLEEDNILFTCDAFGAHYCSPGHLFNDEVEDLSSARRFYYDCLMRPFKDKVLSAVEKIRHDVIDMICPSHGPIIRQDPWKAIEQFESWSKPTTLVKKIFILYLSPHGNTEKMATAVADGARANGVEVISYHISHLGADEVRNIMEEAEALIFGIPTINRDIPKPMWDVLAYLSTVKLKSSLAAVFGSYGWSGEACKMAEERLKGIGFKLVGESVRTPFNPREDALEQCRALGRAVAEAVQAKN</sequence>
<dbReference type="SMART" id="SM00849">
    <property type="entry name" value="Lactamase_B"/>
    <property type="match status" value="1"/>
</dbReference>
<dbReference type="InterPro" id="IPR008254">
    <property type="entry name" value="Flavodoxin/NO_synth"/>
</dbReference>
<organism evidence="4 5">
    <name type="scientific">Oryzomonas rubra</name>
    <dbReference type="NCBI Taxonomy" id="2509454"/>
    <lineage>
        <taxon>Bacteria</taxon>
        <taxon>Pseudomonadati</taxon>
        <taxon>Thermodesulfobacteriota</taxon>
        <taxon>Desulfuromonadia</taxon>
        <taxon>Geobacterales</taxon>
        <taxon>Geobacteraceae</taxon>
        <taxon>Oryzomonas</taxon>
    </lineage>
</organism>
<dbReference type="Proteomes" id="UP000324298">
    <property type="component" value="Unassembled WGS sequence"/>
</dbReference>
<dbReference type="GO" id="GO:0016491">
    <property type="term" value="F:oxidoreductase activity"/>
    <property type="evidence" value="ECO:0007669"/>
    <property type="project" value="InterPro"/>
</dbReference>
<keyword evidence="5" id="KW-1185">Reference proteome</keyword>
<dbReference type="GO" id="GO:0009055">
    <property type="term" value="F:electron transfer activity"/>
    <property type="evidence" value="ECO:0007669"/>
    <property type="project" value="InterPro"/>
</dbReference>
<dbReference type="SUPFAM" id="SSF56281">
    <property type="entry name" value="Metallo-hydrolase/oxidoreductase"/>
    <property type="match status" value="1"/>
</dbReference>
<feature type="domain" description="Flavodoxin-like" evidence="3">
    <location>
        <begin position="252"/>
        <end position="390"/>
    </location>
</feature>
<dbReference type="AlphaFoldDB" id="A0A5A9XEM4"/>
<dbReference type="CDD" id="cd07709">
    <property type="entry name" value="flavodiiron_proteins_MBL-fold"/>
    <property type="match status" value="1"/>
</dbReference>
<dbReference type="InterPro" id="IPR001279">
    <property type="entry name" value="Metallo-B-lactamas"/>
</dbReference>
<dbReference type="SUPFAM" id="SSF52218">
    <property type="entry name" value="Flavoproteins"/>
    <property type="match status" value="1"/>
</dbReference>
<evidence type="ECO:0000259" key="3">
    <source>
        <dbReference type="PROSITE" id="PS50902"/>
    </source>
</evidence>
<name>A0A5A9XEM4_9BACT</name>
<evidence type="ECO:0000313" key="4">
    <source>
        <dbReference type="EMBL" id="KAA0891370.1"/>
    </source>
</evidence>
<dbReference type="PANTHER" id="PTHR43717">
    <property type="entry name" value="ANAEROBIC NITRIC OXIDE REDUCTASE FLAVORUBREDOXIN"/>
    <property type="match status" value="1"/>
</dbReference>
<dbReference type="RefSeq" id="WP_149307733.1">
    <property type="nucleotide sequence ID" value="NZ_SRSD01000006.1"/>
</dbReference>
<dbReference type="InterPro" id="IPR036866">
    <property type="entry name" value="RibonucZ/Hydroxyglut_hydro"/>
</dbReference>
<protein>
    <submittedName>
        <fullName evidence="4">FprA family A-type flavoprotein</fullName>
    </submittedName>
</protein>
<dbReference type="Gene3D" id="3.40.50.360">
    <property type="match status" value="1"/>
</dbReference>
<accession>A0A5A9XEM4</accession>
<dbReference type="PANTHER" id="PTHR43717:SF1">
    <property type="entry name" value="ANAEROBIC NITRIC OXIDE REDUCTASE FLAVORUBREDOXIN"/>
    <property type="match status" value="1"/>
</dbReference>
<dbReference type="InterPro" id="IPR001226">
    <property type="entry name" value="Flavodoxin_CS"/>
</dbReference>